<evidence type="ECO:0000256" key="1">
    <source>
        <dbReference type="ARBA" id="ARBA00001946"/>
    </source>
</evidence>
<dbReference type="InterPro" id="IPR033904">
    <property type="entry name" value="Trans_IPPS_HH"/>
</dbReference>
<evidence type="ECO:0000313" key="6">
    <source>
        <dbReference type="EMBL" id="KAF7370134.1"/>
    </source>
</evidence>
<dbReference type="OrthoDB" id="431150at2759"/>
<dbReference type="PROSITE" id="PS01045">
    <property type="entry name" value="SQUALEN_PHYTOEN_SYN_2"/>
    <property type="match status" value="1"/>
</dbReference>
<feature type="compositionally biased region" description="Basic and acidic residues" evidence="5">
    <location>
        <begin position="627"/>
        <end position="637"/>
    </location>
</feature>
<evidence type="ECO:0000256" key="4">
    <source>
        <dbReference type="ARBA" id="ARBA00022679"/>
    </source>
</evidence>
<evidence type="ECO:0000313" key="7">
    <source>
        <dbReference type="Proteomes" id="UP000623467"/>
    </source>
</evidence>
<reference evidence="6" key="1">
    <citation type="submission" date="2020-05" db="EMBL/GenBank/DDBJ databases">
        <title>Mycena genomes resolve the evolution of fungal bioluminescence.</title>
        <authorList>
            <person name="Tsai I.J."/>
        </authorList>
    </citation>
    <scope>NUCLEOTIDE SEQUENCE</scope>
    <source>
        <strain evidence="6">160909Yilan</strain>
    </source>
</reference>
<dbReference type="NCBIfam" id="TIGR01559">
    <property type="entry name" value="squal_synth"/>
    <property type="match status" value="1"/>
</dbReference>
<keyword evidence="4" id="KW-0808">Transferase</keyword>
<proteinExistence type="inferred from homology"/>
<dbReference type="InterPro" id="IPR008949">
    <property type="entry name" value="Isoprenoid_synthase_dom_sf"/>
</dbReference>
<accession>A0A8H7DC81</accession>
<feature type="region of interest" description="Disordered" evidence="5">
    <location>
        <begin position="612"/>
        <end position="670"/>
    </location>
</feature>
<name>A0A8H7DC81_9AGAR</name>
<dbReference type="Pfam" id="PF00494">
    <property type="entry name" value="SQS_PSY"/>
    <property type="match status" value="1"/>
</dbReference>
<keyword evidence="7" id="KW-1185">Reference proteome</keyword>
<dbReference type="InterPro" id="IPR006449">
    <property type="entry name" value="Squal_synth-like"/>
</dbReference>
<dbReference type="EMBL" id="JACAZH010000004">
    <property type="protein sequence ID" value="KAF7370134.1"/>
    <property type="molecule type" value="Genomic_DNA"/>
</dbReference>
<dbReference type="EC" id="2.5.1.21" evidence="3"/>
<dbReference type="GO" id="GO:0051996">
    <property type="term" value="F:squalene synthase [NAD(P)H] activity"/>
    <property type="evidence" value="ECO:0007669"/>
    <property type="project" value="UniProtKB-EC"/>
</dbReference>
<organism evidence="6 7">
    <name type="scientific">Mycena sanguinolenta</name>
    <dbReference type="NCBI Taxonomy" id="230812"/>
    <lineage>
        <taxon>Eukaryota</taxon>
        <taxon>Fungi</taxon>
        <taxon>Dikarya</taxon>
        <taxon>Basidiomycota</taxon>
        <taxon>Agaricomycotina</taxon>
        <taxon>Agaricomycetes</taxon>
        <taxon>Agaricomycetidae</taxon>
        <taxon>Agaricales</taxon>
        <taxon>Marasmiineae</taxon>
        <taxon>Mycenaceae</taxon>
        <taxon>Mycena</taxon>
    </lineage>
</organism>
<evidence type="ECO:0000256" key="2">
    <source>
        <dbReference type="ARBA" id="ARBA00006251"/>
    </source>
</evidence>
<sequence>MALSTWLLMLVTHPNEFRTLLQYHIYHEQKRDITAKQEHPTSGWDRASMRRCWEFLDLTSRSFSAVIKELEGDLARVVCLFYLVLRALDTIEDDMTLSSDEKQPLLRDFHVHSRTPGWSFSGSGPGEKDRQLLVEYAVVVEELNLLAPAYRDAILTIADKMGRGMADFVARNESKNEKNPASRYLETIADYDLYCHYVAGLVGEGLSLLFSASGKESPQLASQLELSNNMGLLLQKTNITRDFAEDVDQERFFWPREIWGEEKHGGGFARPEDMRLSPSSPIPKPGEGSDTEQRALHVLNAMVLDALRHAPGALDYLRMLKNQSVFNFVAIPATMALATLELCFANPKVLRQNVKIRKAMAASLIMRSTNPREVAHIFREYARKIHARARPDDPNFIRIGVACGKIEQWCEHHYPSFVRFGSSSGGGVTQSLDPSDARGATFLALEKAEYERMQAVRLKKLTVDGKRVPAKVDDGALGEMMLYVTSAVVVVLAGRVGSASAGGCAARSGRASDGVQFWGVDGGAEGGHSDNIYRKPTYTLSSIHVGRDFSSSGGLEIAACPACNQGHPPPECAPSLLVLRNSGMQYFEPDTDARAYHLIVAIVHVRTPVHAGDASNEGIQTGYSRPGEQKQAVEEQKQASASPSPSRCQRLHRASRASGIRQPPPRSPDS</sequence>
<dbReference type="GO" id="GO:0005789">
    <property type="term" value="C:endoplasmic reticulum membrane"/>
    <property type="evidence" value="ECO:0007669"/>
    <property type="project" value="TreeGrafter"/>
</dbReference>
<dbReference type="FunFam" id="1.10.600.10:FF:000023">
    <property type="entry name" value="Squalene synthase"/>
    <property type="match status" value="1"/>
</dbReference>
<dbReference type="SFLD" id="SFLDG01018">
    <property type="entry name" value="Squalene/Phytoene_Synthase_Lik"/>
    <property type="match status" value="1"/>
</dbReference>
<dbReference type="PANTHER" id="PTHR11626">
    <property type="entry name" value="FARNESYL-DIPHOSPHATE FARNESYLTRANSFERASE"/>
    <property type="match status" value="1"/>
</dbReference>
<evidence type="ECO:0000256" key="3">
    <source>
        <dbReference type="ARBA" id="ARBA00012373"/>
    </source>
</evidence>
<comment type="similarity">
    <text evidence="2">Belongs to the phytoene/squalene synthase family.</text>
</comment>
<dbReference type="Proteomes" id="UP000623467">
    <property type="component" value="Unassembled WGS sequence"/>
</dbReference>
<dbReference type="SFLD" id="SFLDS00005">
    <property type="entry name" value="Isoprenoid_Synthase_Type_I"/>
    <property type="match status" value="1"/>
</dbReference>
<dbReference type="SUPFAM" id="SSF48576">
    <property type="entry name" value="Terpenoid synthases"/>
    <property type="match status" value="1"/>
</dbReference>
<dbReference type="PROSITE" id="PS01044">
    <property type="entry name" value="SQUALEN_PHYTOEN_SYN_1"/>
    <property type="match status" value="1"/>
</dbReference>
<dbReference type="InterPro" id="IPR002060">
    <property type="entry name" value="Squ/phyt_synthse"/>
</dbReference>
<dbReference type="CDD" id="cd00683">
    <property type="entry name" value="Trans_IPPS_HH"/>
    <property type="match status" value="1"/>
</dbReference>
<dbReference type="GO" id="GO:0006696">
    <property type="term" value="P:ergosterol biosynthetic process"/>
    <property type="evidence" value="ECO:0007669"/>
    <property type="project" value="TreeGrafter"/>
</dbReference>
<feature type="region of interest" description="Disordered" evidence="5">
    <location>
        <begin position="269"/>
        <end position="290"/>
    </location>
</feature>
<dbReference type="InterPro" id="IPR044844">
    <property type="entry name" value="Trans_IPPS_euk-type"/>
</dbReference>
<protein>
    <recommendedName>
        <fullName evidence="3">squalene synthase</fullName>
        <ecNumber evidence="3">2.5.1.21</ecNumber>
    </recommendedName>
</protein>
<comment type="caution">
    <text evidence="6">The sequence shown here is derived from an EMBL/GenBank/DDBJ whole genome shotgun (WGS) entry which is preliminary data.</text>
</comment>
<dbReference type="GO" id="GO:0045338">
    <property type="term" value="P:farnesyl diphosphate metabolic process"/>
    <property type="evidence" value="ECO:0007669"/>
    <property type="project" value="InterPro"/>
</dbReference>
<dbReference type="InterPro" id="IPR019845">
    <property type="entry name" value="Squalene/phytoene_synthase_CS"/>
</dbReference>
<dbReference type="AlphaFoldDB" id="A0A8H7DC81"/>
<gene>
    <name evidence="6" type="ORF">MSAN_00643600</name>
</gene>
<dbReference type="PANTHER" id="PTHR11626:SF2">
    <property type="entry name" value="SQUALENE SYNTHASE"/>
    <property type="match status" value="1"/>
</dbReference>
<comment type="cofactor">
    <cofactor evidence="1">
        <name>Mg(2+)</name>
        <dbReference type="ChEBI" id="CHEBI:18420"/>
    </cofactor>
</comment>
<evidence type="ECO:0000256" key="5">
    <source>
        <dbReference type="SAM" id="MobiDB-lite"/>
    </source>
</evidence>
<dbReference type="Gene3D" id="1.10.600.10">
    <property type="entry name" value="Farnesyl Diphosphate Synthase"/>
    <property type="match status" value="1"/>
</dbReference>